<gene>
    <name evidence="1" type="ORF">KSP39_PZI014005</name>
</gene>
<dbReference type="EMBL" id="JBBWWQ010000011">
    <property type="protein sequence ID" value="KAK8935531.1"/>
    <property type="molecule type" value="Genomic_DNA"/>
</dbReference>
<proteinExistence type="predicted"/>
<reference evidence="1 2" key="1">
    <citation type="journal article" date="2022" name="Nat. Plants">
        <title>Genomes of leafy and leafless Platanthera orchids illuminate the evolution of mycoheterotrophy.</title>
        <authorList>
            <person name="Li M.H."/>
            <person name="Liu K.W."/>
            <person name="Li Z."/>
            <person name="Lu H.C."/>
            <person name="Ye Q.L."/>
            <person name="Zhang D."/>
            <person name="Wang J.Y."/>
            <person name="Li Y.F."/>
            <person name="Zhong Z.M."/>
            <person name="Liu X."/>
            <person name="Yu X."/>
            <person name="Liu D.K."/>
            <person name="Tu X.D."/>
            <person name="Liu B."/>
            <person name="Hao Y."/>
            <person name="Liao X.Y."/>
            <person name="Jiang Y.T."/>
            <person name="Sun W.H."/>
            <person name="Chen J."/>
            <person name="Chen Y.Q."/>
            <person name="Ai Y."/>
            <person name="Zhai J.W."/>
            <person name="Wu S.S."/>
            <person name="Zhou Z."/>
            <person name="Hsiao Y.Y."/>
            <person name="Wu W.L."/>
            <person name="Chen Y.Y."/>
            <person name="Lin Y.F."/>
            <person name="Hsu J.L."/>
            <person name="Li C.Y."/>
            <person name="Wang Z.W."/>
            <person name="Zhao X."/>
            <person name="Zhong W.Y."/>
            <person name="Ma X.K."/>
            <person name="Ma L."/>
            <person name="Huang J."/>
            <person name="Chen G.Z."/>
            <person name="Huang M.Z."/>
            <person name="Huang L."/>
            <person name="Peng D.H."/>
            <person name="Luo Y.B."/>
            <person name="Zou S.Q."/>
            <person name="Chen S.P."/>
            <person name="Lan S."/>
            <person name="Tsai W.C."/>
            <person name="Van de Peer Y."/>
            <person name="Liu Z.J."/>
        </authorList>
    </citation>
    <scope>NUCLEOTIDE SEQUENCE [LARGE SCALE GENOMIC DNA]</scope>
    <source>
        <strain evidence="1">Lor287</strain>
    </source>
</reference>
<sequence length="146" mass="16506">MPAHPLRSVSPALEELWRPTPLYRVEEDAFLENINPGDRRGDPSPRSIAGALCGRERSRSCFPLLFPQNVLSCAATRSRLAPSREWRLGRNQDGLGGFSNLRYGHREMGHVTDLSSRETLVRITEGVTLIPTNSTRWKGDRRGRRL</sequence>
<accession>A0AAP0BEC1</accession>
<name>A0AAP0BEC1_9ASPA</name>
<comment type="caution">
    <text evidence="1">The sequence shown here is derived from an EMBL/GenBank/DDBJ whole genome shotgun (WGS) entry which is preliminary data.</text>
</comment>
<protein>
    <submittedName>
        <fullName evidence="1">Uncharacterized protein</fullName>
    </submittedName>
</protein>
<evidence type="ECO:0000313" key="2">
    <source>
        <dbReference type="Proteomes" id="UP001418222"/>
    </source>
</evidence>
<dbReference type="AlphaFoldDB" id="A0AAP0BEC1"/>
<keyword evidence="2" id="KW-1185">Reference proteome</keyword>
<evidence type="ECO:0000313" key="1">
    <source>
        <dbReference type="EMBL" id="KAK8935531.1"/>
    </source>
</evidence>
<organism evidence="1 2">
    <name type="scientific">Platanthera zijinensis</name>
    <dbReference type="NCBI Taxonomy" id="2320716"/>
    <lineage>
        <taxon>Eukaryota</taxon>
        <taxon>Viridiplantae</taxon>
        <taxon>Streptophyta</taxon>
        <taxon>Embryophyta</taxon>
        <taxon>Tracheophyta</taxon>
        <taxon>Spermatophyta</taxon>
        <taxon>Magnoliopsida</taxon>
        <taxon>Liliopsida</taxon>
        <taxon>Asparagales</taxon>
        <taxon>Orchidaceae</taxon>
        <taxon>Orchidoideae</taxon>
        <taxon>Orchideae</taxon>
        <taxon>Orchidinae</taxon>
        <taxon>Platanthera</taxon>
    </lineage>
</organism>
<dbReference type="Proteomes" id="UP001418222">
    <property type="component" value="Unassembled WGS sequence"/>
</dbReference>